<dbReference type="AlphaFoldDB" id="A0ABD5RR96"/>
<evidence type="ECO:0000256" key="2">
    <source>
        <dbReference type="ARBA" id="ARBA00022475"/>
    </source>
</evidence>
<evidence type="ECO:0000256" key="4">
    <source>
        <dbReference type="ARBA" id="ARBA00022989"/>
    </source>
</evidence>
<feature type="transmembrane region" description="Helical" evidence="7">
    <location>
        <begin position="30"/>
        <end position="56"/>
    </location>
</feature>
<feature type="region of interest" description="Disordered" evidence="6">
    <location>
        <begin position="297"/>
        <end position="321"/>
    </location>
</feature>
<evidence type="ECO:0000313" key="9">
    <source>
        <dbReference type="Proteomes" id="UP001596099"/>
    </source>
</evidence>
<dbReference type="Pfam" id="PF03631">
    <property type="entry name" value="Virul_fac_BrkB"/>
    <property type="match status" value="1"/>
</dbReference>
<gene>
    <name evidence="8" type="ORF">ACFPYI_16560</name>
</gene>
<keyword evidence="4 7" id="KW-1133">Transmembrane helix</keyword>
<evidence type="ECO:0000256" key="7">
    <source>
        <dbReference type="SAM" id="Phobius"/>
    </source>
</evidence>
<keyword evidence="5 7" id="KW-0472">Membrane</keyword>
<dbReference type="GO" id="GO:0005886">
    <property type="term" value="C:plasma membrane"/>
    <property type="evidence" value="ECO:0007669"/>
    <property type="project" value="UniProtKB-SubCell"/>
</dbReference>
<evidence type="ECO:0000256" key="3">
    <source>
        <dbReference type="ARBA" id="ARBA00022692"/>
    </source>
</evidence>
<feature type="transmembrane region" description="Helical" evidence="7">
    <location>
        <begin position="195"/>
        <end position="219"/>
    </location>
</feature>
<evidence type="ECO:0000256" key="6">
    <source>
        <dbReference type="SAM" id="MobiDB-lite"/>
    </source>
</evidence>
<dbReference type="PANTHER" id="PTHR30213:SF0">
    <property type="entry name" value="UPF0761 MEMBRANE PROTEIN YIHY"/>
    <property type="match status" value="1"/>
</dbReference>
<feature type="transmembrane region" description="Helical" evidence="7">
    <location>
        <begin position="132"/>
        <end position="155"/>
    </location>
</feature>
<sequence>MVTLTTVTDTGRRVVTEFSQKNVTLMAAGIAYNAFVSLVPMLLLLLLVVSVVGGGLEDRLVDAADGSLPGPIADTITQIFQGGSTAAGASVVGLVVLIWGSLKIFRSLDTAFSEIYETEAENGFLDQVRDGLVVLGGLVAAIVATVLISVAFAAFADTVPYVGVLAPLVLVVGLVLAFFPMYYLFPDRDLTWRQVAPGVVFAAVGWALLQSLFQVYLVFKGDGSTGFLSGVVVIVTWLYFSGLVLLLGAVINAVVGGHASGEAGGVGRGAAARTPDRTRTMNRADLATYLGSFRDRLTDDGRRTSSPNGMSDSVTAPTHDTTVEVEEYSTAEDGETEWAVVVRWRTPNDEREDSPR</sequence>
<name>A0ABD5RR96_9EURY</name>
<protein>
    <submittedName>
        <fullName evidence="8">YhjD/YihY/BrkB family envelope integrity protein</fullName>
    </submittedName>
</protein>
<evidence type="ECO:0000256" key="5">
    <source>
        <dbReference type="ARBA" id="ARBA00023136"/>
    </source>
</evidence>
<feature type="transmembrane region" description="Helical" evidence="7">
    <location>
        <begin position="76"/>
        <end position="99"/>
    </location>
</feature>
<evidence type="ECO:0000313" key="8">
    <source>
        <dbReference type="EMBL" id="MFC5972947.1"/>
    </source>
</evidence>
<dbReference type="EMBL" id="JBHSQH010000001">
    <property type="protein sequence ID" value="MFC5972947.1"/>
    <property type="molecule type" value="Genomic_DNA"/>
</dbReference>
<feature type="compositionally biased region" description="Polar residues" evidence="6">
    <location>
        <begin position="304"/>
        <end position="320"/>
    </location>
</feature>
<dbReference type="NCBIfam" id="TIGR00765">
    <property type="entry name" value="yihY_not_rbn"/>
    <property type="match status" value="1"/>
</dbReference>
<dbReference type="RefSeq" id="WP_247416924.1">
    <property type="nucleotide sequence ID" value="NZ_JALLGW010000001.1"/>
</dbReference>
<keyword evidence="2" id="KW-1003">Cell membrane</keyword>
<proteinExistence type="predicted"/>
<dbReference type="InterPro" id="IPR017039">
    <property type="entry name" value="Virul_fac_BrkB"/>
</dbReference>
<reference evidence="8 9" key="1">
    <citation type="journal article" date="2019" name="Int. J. Syst. Evol. Microbiol.">
        <title>The Global Catalogue of Microorganisms (GCM) 10K type strain sequencing project: providing services to taxonomists for standard genome sequencing and annotation.</title>
        <authorList>
            <consortium name="The Broad Institute Genomics Platform"/>
            <consortium name="The Broad Institute Genome Sequencing Center for Infectious Disease"/>
            <person name="Wu L."/>
            <person name="Ma J."/>
        </authorList>
    </citation>
    <scope>NUCLEOTIDE SEQUENCE [LARGE SCALE GENOMIC DNA]</scope>
    <source>
        <strain evidence="8 9">CGMCC 1.12543</strain>
    </source>
</reference>
<comment type="caution">
    <text evidence="8">The sequence shown here is derived from an EMBL/GenBank/DDBJ whole genome shotgun (WGS) entry which is preliminary data.</text>
</comment>
<feature type="transmembrane region" description="Helical" evidence="7">
    <location>
        <begin position="231"/>
        <end position="255"/>
    </location>
</feature>
<keyword evidence="3 7" id="KW-0812">Transmembrane</keyword>
<comment type="subcellular location">
    <subcellularLocation>
        <location evidence="1">Cell membrane</location>
        <topology evidence="1">Multi-pass membrane protein</topology>
    </subcellularLocation>
</comment>
<feature type="transmembrane region" description="Helical" evidence="7">
    <location>
        <begin position="161"/>
        <end position="183"/>
    </location>
</feature>
<accession>A0ABD5RR96</accession>
<evidence type="ECO:0000256" key="1">
    <source>
        <dbReference type="ARBA" id="ARBA00004651"/>
    </source>
</evidence>
<keyword evidence="9" id="KW-1185">Reference proteome</keyword>
<dbReference type="PANTHER" id="PTHR30213">
    <property type="entry name" value="INNER MEMBRANE PROTEIN YHJD"/>
    <property type="match status" value="1"/>
</dbReference>
<organism evidence="8 9">
    <name type="scientific">Halomarina salina</name>
    <dbReference type="NCBI Taxonomy" id="1872699"/>
    <lineage>
        <taxon>Archaea</taxon>
        <taxon>Methanobacteriati</taxon>
        <taxon>Methanobacteriota</taxon>
        <taxon>Stenosarchaea group</taxon>
        <taxon>Halobacteria</taxon>
        <taxon>Halobacteriales</taxon>
        <taxon>Natronomonadaceae</taxon>
        <taxon>Halomarina</taxon>
    </lineage>
</organism>
<dbReference type="Proteomes" id="UP001596099">
    <property type="component" value="Unassembled WGS sequence"/>
</dbReference>